<dbReference type="CDD" id="cd02952">
    <property type="entry name" value="TRP14_like"/>
    <property type="match status" value="1"/>
</dbReference>
<evidence type="ECO:0000256" key="5">
    <source>
        <dbReference type="ARBA" id="ARBA00023157"/>
    </source>
</evidence>
<keyword evidence="8" id="KW-1185">Reference proteome</keyword>
<dbReference type="Proteomes" id="UP000085678">
    <property type="component" value="Unplaced"/>
</dbReference>
<sequence length="123" mass="14006">MVQQIHVEGHEAFMKTATEHKGKPVFALFSGSKDGAGSSWCPDCVKAEPVVKECMKFVPDEAVFIECGVGDKPFWKDPNNIFRKDDKLRLKCVPTLMRWGTPQRLEEEQCADSRLVQMLFEDE</sequence>
<gene>
    <name evidence="9" type="primary">LOC106156911</name>
</gene>
<dbReference type="InParanoid" id="A0A1S3HP47"/>
<evidence type="ECO:0000313" key="8">
    <source>
        <dbReference type="Proteomes" id="UP000085678"/>
    </source>
</evidence>
<dbReference type="GO" id="GO:0005829">
    <property type="term" value="C:cytosol"/>
    <property type="evidence" value="ECO:0007669"/>
    <property type="project" value="TreeGrafter"/>
</dbReference>
<comment type="similarity">
    <text evidence="2">Belongs to the thioredoxin family.</text>
</comment>
<dbReference type="STRING" id="7574.A0A1S3HP47"/>
<dbReference type="AlphaFoldDB" id="A0A1S3HP47"/>
<dbReference type="SUPFAM" id="SSF52833">
    <property type="entry name" value="Thioredoxin-like"/>
    <property type="match status" value="1"/>
</dbReference>
<evidence type="ECO:0000256" key="2">
    <source>
        <dbReference type="ARBA" id="ARBA00008987"/>
    </source>
</evidence>
<name>A0A1S3HP47_LINAN</name>
<evidence type="ECO:0000256" key="3">
    <source>
        <dbReference type="ARBA" id="ARBA00016949"/>
    </source>
</evidence>
<evidence type="ECO:0000256" key="1">
    <source>
        <dbReference type="ARBA" id="ARBA00004496"/>
    </source>
</evidence>
<dbReference type="GO" id="GO:0047134">
    <property type="term" value="F:protein-disulfide reductase [NAD(P)H] activity"/>
    <property type="evidence" value="ECO:0007669"/>
    <property type="project" value="InterPro"/>
</dbReference>
<keyword evidence="6" id="KW-0676">Redox-active center</keyword>
<keyword evidence="5" id="KW-1015">Disulfide bond</keyword>
<reference evidence="9" key="1">
    <citation type="submission" date="2025-08" db="UniProtKB">
        <authorList>
            <consortium name="RefSeq"/>
        </authorList>
    </citation>
    <scope>IDENTIFICATION</scope>
    <source>
        <tissue evidence="9">Gonads</tissue>
    </source>
</reference>
<dbReference type="FunFam" id="3.40.30.10:FF:000124">
    <property type="entry name" value="Thioredoxin domain-containing 17"/>
    <property type="match status" value="1"/>
</dbReference>
<dbReference type="InterPro" id="IPR036249">
    <property type="entry name" value="Thioredoxin-like_sf"/>
</dbReference>
<dbReference type="Gene3D" id="3.40.30.10">
    <property type="entry name" value="Glutaredoxin"/>
    <property type="match status" value="1"/>
</dbReference>
<comment type="subcellular location">
    <subcellularLocation>
        <location evidence="1">Cytoplasm</location>
    </subcellularLocation>
</comment>
<dbReference type="RefSeq" id="XP_013387805.1">
    <property type="nucleotide sequence ID" value="XM_013532351.1"/>
</dbReference>
<dbReference type="PANTHER" id="PTHR12452">
    <property type="entry name" value="42-9-9 PROTEIN-RELATED"/>
    <property type="match status" value="1"/>
</dbReference>
<proteinExistence type="inferred from homology"/>
<dbReference type="KEGG" id="lak:106156911"/>
<accession>A0A1S3HP47</accession>
<evidence type="ECO:0000256" key="4">
    <source>
        <dbReference type="ARBA" id="ARBA00022490"/>
    </source>
</evidence>
<evidence type="ECO:0000313" key="9">
    <source>
        <dbReference type="RefSeq" id="XP_013387805.1"/>
    </source>
</evidence>
<evidence type="ECO:0000259" key="7">
    <source>
        <dbReference type="Pfam" id="PF06110"/>
    </source>
</evidence>
<organism evidence="8 9">
    <name type="scientific">Lingula anatina</name>
    <name type="common">Brachiopod</name>
    <name type="synonym">Lingula unguis</name>
    <dbReference type="NCBI Taxonomy" id="7574"/>
    <lineage>
        <taxon>Eukaryota</taxon>
        <taxon>Metazoa</taxon>
        <taxon>Spiralia</taxon>
        <taxon>Lophotrochozoa</taxon>
        <taxon>Brachiopoda</taxon>
        <taxon>Linguliformea</taxon>
        <taxon>Lingulata</taxon>
        <taxon>Lingulida</taxon>
        <taxon>Linguloidea</taxon>
        <taxon>Lingulidae</taxon>
        <taxon>Lingula</taxon>
    </lineage>
</organism>
<dbReference type="InterPro" id="IPR010357">
    <property type="entry name" value="TXNDC17_dom"/>
</dbReference>
<feature type="domain" description="Thioredoxin" evidence="7">
    <location>
        <begin position="8"/>
        <end position="122"/>
    </location>
</feature>
<keyword evidence="4" id="KW-0963">Cytoplasm</keyword>
<dbReference type="PANTHER" id="PTHR12452:SF0">
    <property type="entry name" value="THIOREDOXIN DOMAIN-CONTAINING PROTEIN 17"/>
    <property type="match status" value="1"/>
</dbReference>
<protein>
    <recommendedName>
        <fullName evidence="3">Thioredoxin domain-containing protein 17</fullName>
    </recommendedName>
</protein>
<evidence type="ECO:0000256" key="6">
    <source>
        <dbReference type="ARBA" id="ARBA00023284"/>
    </source>
</evidence>
<dbReference type="GeneID" id="106156911"/>
<dbReference type="Pfam" id="PF06110">
    <property type="entry name" value="TXD17-like_Trx"/>
    <property type="match status" value="1"/>
</dbReference>
<dbReference type="OrthoDB" id="78947at2759"/>
<dbReference type="InterPro" id="IPR045108">
    <property type="entry name" value="TXNDC17-like"/>
</dbReference>
<dbReference type="FunCoup" id="A0A1S3HP47">
    <property type="interactions" value="1255"/>
</dbReference>